<dbReference type="Gene3D" id="3.10.560.10">
    <property type="entry name" value="Outer membrane lipoprotein wza domain like"/>
    <property type="match status" value="1"/>
</dbReference>
<dbReference type="NCBIfam" id="TIGR00426">
    <property type="entry name" value="competence protein ComEA helix-hairpin-helix repeat region"/>
    <property type="match status" value="1"/>
</dbReference>
<name>A0ABZ2SSX6_9ENTE</name>
<dbReference type="Gene3D" id="1.10.150.310">
    <property type="entry name" value="Tex RuvX-like domain-like"/>
    <property type="match status" value="1"/>
</dbReference>
<keyword evidence="1" id="KW-1133">Transmembrane helix</keyword>
<keyword evidence="4" id="KW-1185">Reference proteome</keyword>
<evidence type="ECO:0000313" key="3">
    <source>
        <dbReference type="EMBL" id="WYJ77541.1"/>
    </source>
</evidence>
<reference evidence="3 4" key="2">
    <citation type="submission" date="2024-03" db="EMBL/GenBank/DDBJ databases">
        <title>The Genome Sequence of Enterococcus sp. DIV2402.</title>
        <authorList>
            <consortium name="The Broad Institute Genomics Platform"/>
            <consortium name="The Broad Institute Microbial Omics Core"/>
            <consortium name="The Broad Institute Genomic Center for Infectious Diseases"/>
            <person name="Earl A."/>
            <person name="Manson A."/>
            <person name="Gilmore M."/>
            <person name="Schwartman J."/>
            <person name="Shea T."/>
            <person name="Abouelleil A."/>
            <person name="Cao P."/>
            <person name="Chapman S."/>
            <person name="Cusick C."/>
            <person name="Young S."/>
            <person name="Neafsey D."/>
            <person name="Nusbaum C."/>
            <person name="Birren B."/>
        </authorList>
    </citation>
    <scope>NUCLEOTIDE SEQUENCE [LARGE SCALE GENOMIC DNA]</scope>
    <source>
        <strain evidence="3 4">DIV2402</strain>
    </source>
</reference>
<accession>A0ABZ2SSX6</accession>
<dbReference type="SUPFAM" id="SSF47781">
    <property type="entry name" value="RuvA domain 2-like"/>
    <property type="match status" value="1"/>
</dbReference>
<evidence type="ECO:0000313" key="4">
    <source>
        <dbReference type="Proteomes" id="UP000664701"/>
    </source>
</evidence>
<dbReference type="Pfam" id="PF10531">
    <property type="entry name" value="SLBB"/>
    <property type="match status" value="1"/>
</dbReference>
<keyword evidence="1" id="KW-0472">Membrane</keyword>
<dbReference type="EMBL" id="CP147251">
    <property type="protein sequence ID" value="WYJ77541.1"/>
    <property type="molecule type" value="Genomic_DNA"/>
</dbReference>
<dbReference type="SMART" id="SM00278">
    <property type="entry name" value="HhH1"/>
    <property type="match status" value="2"/>
</dbReference>
<proteinExistence type="predicted"/>
<dbReference type="InterPro" id="IPR019554">
    <property type="entry name" value="Soluble_ligand-bd"/>
</dbReference>
<dbReference type="PANTHER" id="PTHR21180:SF32">
    <property type="entry name" value="ENDONUCLEASE_EXONUCLEASE_PHOSPHATASE FAMILY DOMAIN-CONTAINING PROTEIN 1"/>
    <property type="match status" value="1"/>
</dbReference>
<dbReference type="Pfam" id="PF12836">
    <property type="entry name" value="HHH_3"/>
    <property type="match status" value="1"/>
</dbReference>
<feature type="domain" description="Helix-hairpin-helix DNA-binding motif class 1" evidence="2">
    <location>
        <begin position="181"/>
        <end position="200"/>
    </location>
</feature>
<sequence length="203" mass="22525">MSRVEKYKKYLPVFVVIIVAISVIYIFVPKKATVSDWEELPMEQSETPPVEITSSSSSAKMVIDIKGEVKKPGVYELEPGARVEEIVLLAGGFTDKAEERQLNLAEKLTDQQMIYVPNKEEAKELSIPSVTNEGNTSKESSLVNINTADLTELQTLTGIGPAKAQAIIDYRDENGQFKTIEELKEVNGFGEKTVEKLKESITI</sequence>
<dbReference type="InterPro" id="IPR003583">
    <property type="entry name" value="Hlx-hairpin-Hlx_DNA-bd_motif"/>
</dbReference>
<feature type="transmembrane region" description="Helical" evidence="1">
    <location>
        <begin position="10"/>
        <end position="28"/>
    </location>
</feature>
<evidence type="ECO:0000256" key="1">
    <source>
        <dbReference type="SAM" id="Phobius"/>
    </source>
</evidence>
<dbReference type="Proteomes" id="UP000664701">
    <property type="component" value="Chromosome"/>
</dbReference>
<gene>
    <name evidence="3" type="ORF">DOK78_002179</name>
</gene>
<reference evidence="3 4" key="1">
    <citation type="submission" date="2021-03" db="EMBL/GenBank/DDBJ databases">
        <authorList>
            <person name="Gilmore M.S."/>
            <person name="Schwartzman J."/>
            <person name="Van Tyne D."/>
            <person name="Martin M."/>
            <person name="Earl A.M."/>
            <person name="Manson A.L."/>
            <person name="Straub T."/>
            <person name="Salamzade R."/>
            <person name="Saavedra J."/>
            <person name="Lebreton F."/>
            <person name="Prichula J."/>
            <person name="Schaufler K."/>
            <person name="Gaca A."/>
            <person name="Sgardioli B."/>
            <person name="Wagenaar J."/>
            <person name="Strong T."/>
        </authorList>
    </citation>
    <scope>NUCLEOTIDE SEQUENCE [LARGE SCALE GENOMIC DNA]</scope>
    <source>
        <strain evidence="3 4">DIV2402</strain>
    </source>
</reference>
<organism evidence="3 4">
    <name type="scientific">Candidatus Enterococcus lowellii</name>
    <dbReference type="NCBI Taxonomy" id="2230877"/>
    <lineage>
        <taxon>Bacteria</taxon>
        <taxon>Bacillati</taxon>
        <taxon>Bacillota</taxon>
        <taxon>Bacilli</taxon>
        <taxon>Lactobacillales</taxon>
        <taxon>Enterococcaceae</taxon>
        <taxon>Enterococcus</taxon>
    </lineage>
</organism>
<dbReference type="SUPFAM" id="SSF142984">
    <property type="entry name" value="Nqo1 middle domain-like"/>
    <property type="match status" value="1"/>
</dbReference>
<evidence type="ECO:0000259" key="2">
    <source>
        <dbReference type="SMART" id="SM00278"/>
    </source>
</evidence>
<dbReference type="RefSeq" id="WP_207940338.1">
    <property type="nucleotide sequence ID" value="NZ_CP147251.1"/>
</dbReference>
<dbReference type="InterPro" id="IPR051675">
    <property type="entry name" value="Endo/Exo/Phosphatase_dom_1"/>
</dbReference>
<feature type="domain" description="Helix-hairpin-helix DNA-binding motif class 1" evidence="2">
    <location>
        <begin position="151"/>
        <end position="170"/>
    </location>
</feature>
<dbReference type="InterPro" id="IPR010994">
    <property type="entry name" value="RuvA_2-like"/>
</dbReference>
<dbReference type="PANTHER" id="PTHR21180">
    <property type="entry name" value="ENDONUCLEASE/EXONUCLEASE/PHOSPHATASE FAMILY DOMAIN-CONTAINING PROTEIN 1"/>
    <property type="match status" value="1"/>
</dbReference>
<dbReference type="InterPro" id="IPR004509">
    <property type="entry name" value="Competence_ComEA_HhH"/>
</dbReference>
<protein>
    <submittedName>
        <fullName evidence="3">Competence protein ComEA</fullName>
    </submittedName>
</protein>
<keyword evidence="1" id="KW-0812">Transmembrane</keyword>